<organism evidence="3 4">
    <name type="scientific">Taibaiella soli</name>
    <dbReference type="NCBI Taxonomy" id="1649169"/>
    <lineage>
        <taxon>Bacteria</taxon>
        <taxon>Pseudomonadati</taxon>
        <taxon>Bacteroidota</taxon>
        <taxon>Chitinophagia</taxon>
        <taxon>Chitinophagales</taxon>
        <taxon>Chitinophagaceae</taxon>
        <taxon>Taibaiella</taxon>
    </lineage>
</organism>
<keyword evidence="1" id="KW-1133">Transmembrane helix</keyword>
<dbReference type="PANTHER" id="PTHR40763">
    <property type="entry name" value="MEMBRANE PROTEIN-RELATED"/>
    <property type="match status" value="1"/>
</dbReference>
<evidence type="ECO:0000313" key="3">
    <source>
        <dbReference type="EMBL" id="PZF71311.1"/>
    </source>
</evidence>
<dbReference type="RefSeq" id="WP_111000456.1">
    <property type="nucleotide sequence ID" value="NZ_QKTW01000025.1"/>
</dbReference>
<dbReference type="AlphaFoldDB" id="A0A2W2A7S8"/>
<keyword evidence="1" id="KW-0812">Transmembrane</keyword>
<dbReference type="OrthoDB" id="129627at2"/>
<dbReference type="EMBL" id="QKTW01000025">
    <property type="protein sequence ID" value="PZF71311.1"/>
    <property type="molecule type" value="Genomic_DNA"/>
</dbReference>
<gene>
    <name evidence="3" type="ORF">DN068_18620</name>
</gene>
<keyword evidence="1" id="KW-0472">Membrane</keyword>
<name>A0A2W2A7S8_9BACT</name>
<dbReference type="Proteomes" id="UP000248745">
    <property type="component" value="Unassembled WGS sequence"/>
</dbReference>
<comment type="caution">
    <text evidence="3">The sequence shown here is derived from an EMBL/GenBank/DDBJ whole genome shotgun (WGS) entry which is preliminary data.</text>
</comment>
<evidence type="ECO:0000256" key="1">
    <source>
        <dbReference type="SAM" id="Phobius"/>
    </source>
</evidence>
<dbReference type="InterPro" id="IPR054331">
    <property type="entry name" value="LiaF_TM"/>
</dbReference>
<evidence type="ECO:0000313" key="4">
    <source>
        <dbReference type="Proteomes" id="UP000248745"/>
    </source>
</evidence>
<dbReference type="PANTHER" id="PTHR40763:SF5">
    <property type="entry name" value="MEMBRANE PROTEIN"/>
    <property type="match status" value="1"/>
</dbReference>
<protein>
    <recommendedName>
        <fullName evidence="2">LiaF transmembrane domain-containing protein</fullName>
    </recommendedName>
</protein>
<feature type="transmembrane region" description="Helical" evidence="1">
    <location>
        <begin position="16"/>
        <end position="32"/>
    </location>
</feature>
<sequence>MRRNHFRDHNRHRGDKVIFGIGVAVIGTLLLLKQLGLIFISFHLTWPLILILIGGLIGIKSRFHNHAWWILILIGVANLTPQFTILGHPSSQLIWPMAIIIAGLMIALRPKRQRCLPGEKFGPTFNTTADSKLNIDVTFGGRKEIVTSKEFTGGVISTTFGGVEVNLMQADSTVQPMVLDFKVAFGGVELIVPSHWEIVIEAQPSFGSIEDQRMMRTASPGDEKKTLIIRGSVSFGSVEIKSY</sequence>
<proteinExistence type="predicted"/>
<feature type="domain" description="LiaF transmembrane" evidence="2">
    <location>
        <begin position="18"/>
        <end position="113"/>
    </location>
</feature>
<feature type="transmembrane region" description="Helical" evidence="1">
    <location>
        <begin position="66"/>
        <end position="87"/>
    </location>
</feature>
<feature type="transmembrane region" description="Helical" evidence="1">
    <location>
        <begin position="38"/>
        <end position="59"/>
    </location>
</feature>
<dbReference type="Pfam" id="PF22570">
    <property type="entry name" value="LiaF-TM"/>
    <property type="match status" value="1"/>
</dbReference>
<feature type="transmembrane region" description="Helical" evidence="1">
    <location>
        <begin position="93"/>
        <end position="110"/>
    </location>
</feature>
<evidence type="ECO:0000259" key="2">
    <source>
        <dbReference type="Pfam" id="PF22570"/>
    </source>
</evidence>
<keyword evidence="4" id="KW-1185">Reference proteome</keyword>
<reference evidence="3 4" key="1">
    <citation type="submission" date="2018-06" db="EMBL/GenBank/DDBJ databases">
        <title>Mucibacter soli gen. nov., sp. nov., a new member of the family Chitinophagaceae producing mucin.</title>
        <authorList>
            <person name="Kim M.-K."/>
            <person name="Park S."/>
            <person name="Kim T.-S."/>
            <person name="Joung Y."/>
            <person name="Han J.-H."/>
            <person name="Kim S.B."/>
        </authorList>
    </citation>
    <scope>NUCLEOTIDE SEQUENCE [LARGE SCALE GENOMIC DNA]</scope>
    <source>
        <strain evidence="3 4">R1-15</strain>
    </source>
</reference>
<accession>A0A2W2A7S8</accession>